<reference evidence="3" key="1">
    <citation type="submission" date="2018-05" db="EMBL/GenBank/DDBJ databases">
        <authorList>
            <person name="Lanie J.A."/>
            <person name="Ng W.-L."/>
            <person name="Kazmierczak K.M."/>
            <person name="Andrzejewski T.M."/>
            <person name="Davidsen T.M."/>
            <person name="Wayne K.J."/>
            <person name="Tettelin H."/>
            <person name="Glass J.I."/>
            <person name="Rusch D."/>
            <person name="Podicherti R."/>
            <person name="Tsui H.-C.T."/>
            <person name="Winkler M.E."/>
        </authorList>
    </citation>
    <scope>NUCLEOTIDE SEQUENCE</scope>
</reference>
<evidence type="ECO:0000259" key="2">
    <source>
        <dbReference type="Pfam" id="PF00892"/>
    </source>
</evidence>
<accession>A0A382ZWQ9</accession>
<dbReference type="Pfam" id="PF00892">
    <property type="entry name" value="EamA"/>
    <property type="match status" value="1"/>
</dbReference>
<proteinExistence type="predicted"/>
<evidence type="ECO:0000256" key="1">
    <source>
        <dbReference type="SAM" id="Phobius"/>
    </source>
</evidence>
<dbReference type="GO" id="GO:0016020">
    <property type="term" value="C:membrane"/>
    <property type="evidence" value="ECO:0007669"/>
    <property type="project" value="InterPro"/>
</dbReference>
<organism evidence="3">
    <name type="scientific">marine metagenome</name>
    <dbReference type="NCBI Taxonomy" id="408172"/>
    <lineage>
        <taxon>unclassified sequences</taxon>
        <taxon>metagenomes</taxon>
        <taxon>ecological metagenomes</taxon>
    </lineage>
</organism>
<dbReference type="InterPro" id="IPR037185">
    <property type="entry name" value="EmrE-like"/>
</dbReference>
<feature type="transmembrane region" description="Helical" evidence="1">
    <location>
        <begin position="53"/>
        <end position="72"/>
    </location>
</feature>
<evidence type="ECO:0000313" key="3">
    <source>
        <dbReference type="EMBL" id="SVD99922.1"/>
    </source>
</evidence>
<feature type="non-terminal residue" evidence="3">
    <location>
        <position position="103"/>
    </location>
</feature>
<keyword evidence="1" id="KW-0812">Transmembrane</keyword>
<feature type="domain" description="EamA" evidence="2">
    <location>
        <begin position="2"/>
        <end position="102"/>
    </location>
</feature>
<protein>
    <recommendedName>
        <fullName evidence="2">EamA domain-containing protein</fullName>
    </recommendedName>
</protein>
<keyword evidence="1" id="KW-1133">Transmembrane helix</keyword>
<dbReference type="AlphaFoldDB" id="A0A382ZWQ9"/>
<dbReference type="SUPFAM" id="SSF103481">
    <property type="entry name" value="Multidrug resistance efflux transporter EmrE"/>
    <property type="match status" value="1"/>
</dbReference>
<keyword evidence="1" id="KW-0472">Membrane</keyword>
<gene>
    <name evidence="3" type="ORF">METZ01_LOCUS452776</name>
</gene>
<feature type="transmembrane region" description="Helical" evidence="1">
    <location>
        <begin position="20"/>
        <end position="41"/>
    </location>
</feature>
<dbReference type="InterPro" id="IPR000620">
    <property type="entry name" value="EamA_dom"/>
</dbReference>
<sequence length="103" mass="11402">MAMLSVSTSPIIARYLENIPAVTISFWRMGLGALILWITGLVKKQVPLRSENLKRTIIAGILLGVHFALFFGSIKLTTIANATFLGTLAPLITFIIEKYILKR</sequence>
<dbReference type="EMBL" id="UINC01187281">
    <property type="protein sequence ID" value="SVD99922.1"/>
    <property type="molecule type" value="Genomic_DNA"/>
</dbReference>
<feature type="transmembrane region" description="Helical" evidence="1">
    <location>
        <begin position="78"/>
        <end position="96"/>
    </location>
</feature>
<name>A0A382ZWQ9_9ZZZZ</name>